<gene>
    <name evidence="4" type="ORF">K458DRAFT_414747</name>
</gene>
<dbReference type="Pfam" id="PF11790">
    <property type="entry name" value="Glyco_hydro_cc"/>
    <property type="match status" value="1"/>
</dbReference>
<evidence type="ECO:0000256" key="2">
    <source>
        <dbReference type="SAM" id="SignalP"/>
    </source>
</evidence>
<dbReference type="SUPFAM" id="SSF51445">
    <property type="entry name" value="(Trans)glycosidases"/>
    <property type="match status" value="1"/>
</dbReference>
<dbReference type="Gene3D" id="3.20.20.80">
    <property type="entry name" value="Glycosidases"/>
    <property type="match status" value="1"/>
</dbReference>
<keyword evidence="2" id="KW-0732">Signal</keyword>
<dbReference type="OrthoDB" id="43654at2759"/>
<feature type="signal peptide" evidence="2">
    <location>
        <begin position="1"/>
        <end position="18"/>
    </location>
</feature>
<feature type="domain" description="Asl1-like glycosyl hydrolase catalytic" evidence="3">
    <location>
        <begin position="243"/>
        <end position="475"/>
    </location>
</feature>
<feature type="compositionally biased region" description="Polar residues" evidence="1">
    <location>
        <begin position="185"/>
        <end position="196"/>
    </location>
</feature>
<keyword evidence="5" id="KW-1185">Reference proteome</keyword>
<feature type="region of interest" description="Disordered" evidence="1">
    <location>
        <begin position="170"/>
        <end position="237"/>
    </location>
</feature>
<dbReference type="Proteomes" id="UP000799291">
    <property type="component" value="Unassembled WGS sequence"/>
</dbReference>
<keyword evidence="4" id="KW-0378">Hydrolase</keyword>
<proteinExistence type="predicted"/>
<dbReference type="GO" id="GO:0009277">
    <property type="term" value="C:fungal-type cell wall"/>
    <property type="evidence" value="ECO:0007669"/>
    <property type="project" value="TreeGrafter"/>
</dbReference>
<dbReference type="GO" id="GO:0016787">
    <property type="term" value="F:hydrolase activity"/>
    <property type="evidence" value="ECO:0007669"/>
    <property type="project" value="UniProtKB-KW"/>
</dbReference>
<feature type="chain" id="PRO_5026221192" evidence="2">
    <location>
        <begin position="19"/>
        <end position="477"/>
    </location>
</feature>
<dbReference type="InterPro" id="IPR024655">
    <property type="entry name" value="Asl1_glyco_hydro_catalytic"/>
</dbReference>
<organism evidence="4 5">
    <name type="scientific">Lentithecium fluviatile CBS 122367</name>
    <dbReference type="NCBI Taxonomy" id="1168545"/>
    <lineage>
        <taxon>Eukaryota</taxon>
        <taxon>Fungi</taxon>
        <taxon>Dikarya</taxon>
        <taxon>Ascomycota</taxon>
        <taxon>Pezizomycotina</taxon>
        <taxon>Dothideomycetes</taxon>
        <taxon>Pleosporomycetidae</taxon>
        <taxon>Pleosporales</taxon>
        <taxon>Massarineae</taxon>
        <taxon>Lentitheciaceae</taxon>
        <taxon>Lentithecium</taxon>
    </lineage>
</organism>
<dbReference type="GO" id="GO:0071966">
    <property type="term" value="P:fungal-type cell wall polysaccharide metabolic process"/>
    <property type="evidence" value="ECO:0007669"/>
    <property type="project" value="TreeGrafter"/>
</dbReference>
<name>A0A6G1JC09_9PLEO</name>
<evidence type="ECO:0000259" key="3">
    <source>
        <dbReference type="Pfam" id="PF11790"/>
    </source>
</evidence>
<reference evidence="4" key="1">
    <citation type="journal article" date="2020" name="Stud. Mycol.">
        <title>101 Dothideomycetes genomes: a test case for predicting lifestyles and emergence of pathogens.</title>
        <authorList>
            <person name="Haridas S."/>
            <person name="Albert R."/>
            <person name="Binder M."/>
            <person name="Bloem J."/>
            <person name="Labutti K."/>
            <person name="Salamov A."/>
            <person name="Andreopoulos B."/>
            <person name="Baker S."/>
            <person name="Barry K."/>
            <person name="Bills G."/>
            <person name="Bluhm B."/>
            <person name="Cannon C."/>
            <person name="Castanera R."/>
            <person name="Culley D."/>
            <person name="Daum C."/>
            <person name="Ezra D."/>
            <person name="Gonzalez J."/>
            <person name="Henrissat B."/>
            <person name="Kuo A."/>
            <person name="Liang C."/>
            <person name="Lipzen A."/>
            <person name="Lutzoni F."/>
            <person name="Magnuson J."/>
            <person name="Mondo S."/>
            <person name="Nolan M."/>
            <person name="Ohm R."/>
            <person name="Pangilinan J."/>
            <person name="Park H.-J."/>
            <person name="Ramirez L."/>
            <person name="Alfaro M."/>
            <person name="Sun H."/>
            <person name="Tritt A."/>
            <person name="Yoshinaga Y."/>
            <person name="Zwiers L.-H."/>
            <person name="Turgeon B."/>
            <person name="Goodwin S."/>
            <person name="Spatafora J."/>
            <person name="Crous P."/>
            <person name="Grigoriev I."/>
        </authorList>
    </citation>
    <scope>NUCLEOTIDE SEQUENCE</scope>
    <source>
        <strain evidence="4">CBS 122367</strain>
    </source>
</reference>
<feature type="compositionally biased region" description="Gly residues" evidence="1">
    <location>
        <begin position="35"/>
        <end position="44"/>
    </location>
</feature>
<evidence type="ECO:0000313" key="5">
    <source>
        <dbReference type="Proteomes" id="UP000799291"/>
    </source>
</evidence>
<dbReference type="PANTHER" id="PTHR34154">
    <property type="entry name" value="ALKALI-SENSITIVE LINKAGE PROTEIN 1"/>
    <property type="match status" value="1"/>
</dbReference>
<dbReference type="PANTHER" id="PTHR34154:SF10">
    <property type="entry name" value="ASL1-LIKE GLYCOSYL HYDROLASE CATALYTIC DOMAIN-CONTAINING PROTEIN"/>
    <property type="match status" value="1"/>
</dbReference>
<dbReference type="InterPro" id="IPR017853">
    <property type="entry name" value="GH"/>
</dbReference>
<feature type="region of interest" description="Disordered" evidence="1">
    <location>
        <begin position="33"/>
        <end position="72"/>
    </location>
</feature>
<protein>
    <submittedName>
        <fullName evidence="4">Glycoside hydrolase family 128 protein</fullName>
    </submittedName>
</protein>
<feature type="compositionally biased region" description="Low complexity" evidence="1">
    <location>
        <begin position="206"/>
        <end position="233"/>
    </location>
</feature>
<dbReference type="EMBL" id="MU005574">
    <property type="protein sequence ID" value="KAF2687673.1"/>
    <property type="molecule type" value="Genomic_DNA"/>
</dbReference>
<evidence type="ECO:0000256" key="1">
    <source>
        <dbReference type="SAM" id="MobiDB-lite"/>
    </source>
</evidence>
<dbReference type="InterPro" id="IPR053183">
    <property type="entry name" value="ASL1"/>
</dbReference>
<evidence type="ECO:0000313" key="4">
    <source>
        <dbReference type="EMBL" id="KAF2687673.1"/>
    </source>
</evidence>
<accession>A0A6G1JC09</accession>
<dbReference type="AlphaFoldDB" id="A0A6G1JC09"/>
<sequence>MSPSMKFSLLALVGAAAAVPHYGAHSKFHHKPSGGYAGPTGGWQGQNSTIAGPTGGAPYPVEGSTTQTTTTQTSKATLTQTIYVSPVPASEAPTSVAAVDVGSSAAGSVCGPATVTVTATNKVTVTVPAGGVASSYTPVKEAPSSIAEVPVSSYVVAESSGSSVVEAAKTTTAAPSTYEAPVKVPSSTKESSTYVPPTSEAPVEKTSTSTAAAVTSTSSSATPSATATSSPSTGGKRGLLYRWDGASDTKGLASKGKFGWASNWEADAKGEIGSIEFIPTLRSLDRAESWSAAIDTAAAAGTKVVFTFNEPDMAGQANMGVDAACSAWKQYVAPLVAKHSGINFVAPSVSSSTSANQGLDWLTQFQKNCPEATFTAVNFHWYGTPADGFSAFKAHIENAYATIGKDFYVTEFAVNNASGAESAAFLKEAQEYLDSHPNCLGYSFFAVGTWSPDYGMTSANLLGNAEALTEAGKVYIS</sequence>